<organism evidence="2 3">
    <name type="scientific">Sphingomonas jatrophae</name>
    <dbReference type="NCBI Taxonomy" id="1166337"/>
    <lineage>
        <taxon>Bacteria</taxon>
        <taxon>Pseudomonadati</taxon>
        <taxon>Pseudomonadota</taxon>
        <taxon>Alphaproteobacteria</taxon>
        <taxon>Sphingomonadales</taxon>
        <taxon>Sphingomonadaceae</taxon>
        <taxon>Sphingomonas</taxon>
    </lineage>
</organism>
<dbReference type="Pfam" id="PF00903">
    <property type="entry name" value="Glyoxalase"/>
    <property type="match status" value="1"/>
</dbReference>
<dbReference type="Gene3D" id="3.10.180.10">
    <property type="entry name" value="2,3-Dihydroxybiphenyl 1,2-Dioxygenase, domain 1"/>
    <property type="match status" value="1"/>
</dbReference>
<dbReference type="RefSeq" id="WP_093314548.1">
    <property type="nucleotide sequence ID" value="NZ_FOZG01000002.1"/>
</dbReference>
<dbReference type="CDD" id="cd07246">
    <property type="entry name" value="VOC_like"/>
    <property type="match status" value="1"/>
</dbReference>
<dbReference type="PROSITE" id="PS51819">
    <property type="entry name" value="VOC"/>
    <property type="match status" value="1"/>
</dbReference>
<evidence type="ECO:0000259" key="1">
    <source>
        <dbReference type="PROSITE" id="PS51819"/>
    </source>
</evidence>
<dbReference type="PANTHER" id="PTHR34109:SF1">
    <property type="entry name" value="VOC DOMAIN-CONTAINING PROTEIN"/>
    <property type="match status" value="1"/>
</dbReference>
<dbReference type="InterPro" id="IPR037523">
    <property type="entry name" value="VOC_core"/>
</dbReference>
<accession>A0A1I6L358</accession>
<gene>
    <name evidence="2" type="ORF">SAMN05192580_2222</name>
</gene>
<name>A0A1I6L358_9SPHN</name>
<proteinExistence type="predicted"/>
<reference evidence="2 3" key="1">
    <citation type="submission" date="2016-10" db="EMBL/GenBank/DDBJ databases">
        <authorList>
            <person name="de Groot N.N."/>
        </authorList>
    </citation>
    <scope>NUCLEOTIDE SEQUENCE [LARGE SCALE GENOMIC DNA]</scope>
    <source>
        <strain evidence="2 3">S5-249</strain>
    </source>
</reference>
<evidence type="ECO:0000313" key="3">
    <source>
        <dbReference type="Proteomes" id="UP000198824"/>
    </source>
</evidence>
<sequence>MTGRPTSGVTPCLTIKDGRGAEACRFYAAAFGAEVAEQNFAEDGKRLMYAGLLLNGAHLILFDEFPEWQPPAPPASGVTIHLQVEDADALFERAVAAGAEVTMPLADAFWGDRYGQLRDPFGHSWSLGATIRA</sequence>
<dbReference type="SUPFAM" id="SSF54593">
    <property type="entry name" value="Glyoxalase/Bleomycin resistance protein/Dihydroxybiphenyl dioxygenase"/>
    <property type="match status" value="1"/>
</dbReference>
<dbReference type="PANTHER" id="PTHR34109">
    <property type="entry name" value="BNAUNNG04460D PROTEIN-RELATED"/>
    <property type="match status" value="1"/>
</dbReference>
<keyword evidence="3" id="KW-1185">Reference proteome</keyword>
<dbReference type="Proteomes" id="UP000198824">
    <property type="component" value="Unassembled WGS sequence"/>
</dbReference>
<dbReference type="STRING" id="1166337.SAMN05192580_2222"/>
<dbReference type="OrthoDB" id="9795306at2"/>
<dbReference type="InterPro" id="IPR004360">
    <property type="entry name" value="Glyas_Fos-R_dOase_dom"/>
</dbReference>
<dbReference type="EMBL" id="FOZG01000002">
    <property type="protein sequence ID" value="SFR97901.1"/>
    <property type="molecule type" value="Genomic_DNA"/>
</dbReference>
<dbReference type="InterPro" id="IPR029068">
    <property type="entry name" value="Glyas_Bleomycin-R_OHBP_Dase"/>
</dbReference>
<feature type="domain" description="VOC" evidence="1">
    <location>
        <begin position="8"/>
        <end position="130"/>
    </location>
</feature>
<dbReference type="AlphaFoldDB" id="A0A1I6L358"/>
<evidence type="ECO:0000313" key="2">
    <source>
        <dbReference type="EMBL" id="SFR97901.1"/>
    </source>
</evidence>
<protein>
    <submittedName>
        <fullName evidence="2">PhnB protein</fullName>
    </submittedName>
</protein>